<evidence type="ECO:0000313" key="3">
    <source>
        <dbReference type="Proteomes" id="UP000694520"/>
    </source>
</evidence>
<protein>
    <submittedName>
        <fullName evidence="2">Uncharacterized protein</fullName>
    </submittedName>
</protein>
<feature type="transmembrane region" description="Helical" evidence="1">
    <location>
        <begin position="132"/>
        <end position="154"/>
    </location>
</feature>
<organism evidence="2 3">
    <name type="scientific">Bos mutus grunniens</name>
    <name type="common">Wild yak</name>
    <name type="synonym">Bos grunniens</name>
    <dbReference type="NCBI Taxonomy" id="30521"/>
    <lineage>
        <taxon>Eukaryota</taxon>
        <taxon>Metazoa</taxon>
        <taxon>Chordata</taxon>
        <taxon>Craniata</taxon>
        <taxon>Vertebrata</taxon>
        <taxon>Euteleostomi</taxon>
        <taxon>Mammalia</taxon>
        <taxon>Eutheria</taxon>
        <taxon>Laurasiatheria</taxon>
        <taxon>Artiodactyla</taxon>
        <taxon>Ruminantia</taxon>
        <taxon>Pecora</taxon>
        <taxon>Bovidae</taxon>
        <taxon>Bovinae</taxon>
        <taxon>Bos</taxon>
    </lineage>
</organism>
<keyword evidence="1" id="KW-0812">Transmembrane</keyword>
<proteinExistence type="predicted"/>
<sequence length="232" mass="25217">MDLEREVWGAGARNSSSSKSVFYLQSAALNLGSPMPQETHEAPKLIKFAMCSPMNIFKGEQSPQLLLTPQMDLESESQKLKTGGGDCKMTNQCESYSRGLPLGGKGYPLVIRPSKSPSGHVPFLLHNSKEHLVLAFFAGVILTLLLMAFVFLIIKSCRKSGHSSPQTLDPPSDHPAKLSSSEEVLTYASMIFKAPEENSDHLTKSVQNAVHLDPVVYAQVKVTNSPCLSSEA</sequence>
<dbReference type="InterPro" id="IPR037763">
    <property type="entry name" value="C1orf162"/>
</dbReference>
<accession>A0A8B9WGB7</accession>
<dbReference type="PANTHER" id="PTHR37997">
    <property type="entry name" value="TRANSMEMBRANE PROTEIN C1ORF162"/>
    <property type="match status" value="1"/>
</dbReference>
<reference evidence="2" key="2">
    <citation type="submission" date="2025-08" db="UniProtKB">
        <authorList>
            <consortium name="Ensembl"/>
        </authorList>
    </citation>
    <scope>IDENTIFICATION</scope>
</reference>
<dbReference type="AlphaFoldDB" id="A0A8B9WGB7"/>
<dbReference type="Proteomes" id="UP000694520">
    <property type="component" value="Chromosome 3"/>
</dbReference>
<reference evidence="2" key="1">
    <citation type="submission" date="2019-05" db="EMBL/GenBank/DDBJ databases">
        <authorList>
            <person name="Zhang S."/>
            <person name="Liu J."/>
        </authorList>
    </citation>
    <scope>NUCLEOTIDE SEQUENCE [LARGE SCALE GENOMIC DNA]</scope>
</reference>
<reference evidence="2" key="3">
    <citation type="submission" date="2025-09" db="UniProtKB">
        <authorList>
            <consortium name="Ensembl"/>
        </authorList>
    </citation>
    <scope>IDENTIFICATION</scope>
</reference>
<keyword evidence="1" id="KW-0472">Membrane</keyword>
<dbReference type="Ensembl" id="ENSBGRT00000007522.1">
    <property type="protein sequence ID" value="ENSBGRP00000006553.1"/>
    <property type="gene ID" value="ENSBGRG00000004068.1"/>
</dbReference>
<dbReference type="GeneTree" id="ENSGT00390000015005"/>
<evidence type="ECO:0000256" key="1">
    <source>
        <dbReference type="SAM" id="Phobius"/>
    </source>
</evidence>
<evidence type="ECO:0000313" key="2">
    <source>
        <dbReference type="Ensembl" id="ENSBGRP00000006553.1"/>
    </source>
</evidence>
<keyword evidence="1" id="KW-1133">Transmembrane helix</keyword>
<dbReference type="PANTHER" id="PTHR37997:SF1">
    <property type="entry name" value="TRANSMEMBRANE PROTEIN C1ORF162"/>
    <property type="match status" value="1"/>
</dbReference>
<name>A0A8B9WGB7_BOSMU</name>
<keyword evidence="3" id="KW-1185">Reference proteome</keyword>